<proteinExistence type="predicted"/>
<reference evidence="1 2" key="1">
    <citation type="journal article" date="2016" name="Nat. Commun.">
        <title>Thousands of microbial genomes shed light on interconnected biogeochemical processes in an aquifer system.</title>
        <authorList>
            <person name="Anantharaman K."/>
            <person name="Brown C.T."/>
            <person name="Hug L.A."/>
            <person name="Sharon I."/>
            <person name="Castelle C.J."/>
            <person name="Probst A.J."/>
            <person name="Thomas B.C."/>
            <person name="Singh A."/>
            <person name="Wilkins M.J."/>
            <person name="Karaoz U."/>
            <person name="Brodie E.L."/>
            <person name="Williams K.H."/>
            <person name="Hubbard S.S."/>
            <person name="Banfield J.F."/>
        </authorList>
    </citation>
    <scope>NUCLEOTIDE SEQUENCE [LARGE SCALE GENOMIC DNA]</scope>
</reference>
<protein>
    <recommendedName>
        <fullName evidence="3">Methyltransferase type 11 domain-containing protein</fullName>
    </recommendedName>
</protein>
<dbReference type="InterPro" id="IPR029063">
    <property type="entry name" value="SAM-dependent_MTases_sf"/>
</dbReference>
<dbReference type="Gene3D" id="3.40.50.150">
    <property type="entry name" value="Vaccinia Virus protein VP39"/>
    <property type="match status" value="1"/>
</dbReference>
<accession>A0A1G2H313</accession>
<dbReference type="SUPFAM" id="SSF53335">
    <property type="entry name" value="S-adenosyl-L-methionine-dependent methyltransferases"/>
    <property type="match status" value="1"/>
</dbReference>
<dbReference type="EMBL" id="MHNZ01000018">
    <property type="protein sequence ID" value="OGZ56368.1"/>
    <property type="molecule type" value="Genomic_DNA"/>
</dbReference>
<name>A0A1G2H313_9BACT</name>
<dbReference type="STRING" id="1802129.A3J04_03615"/>
<dbReference type="Proteomes" id="UP000177954">
    <property type="component" value="Unassembled WGS sequence"/>
</dbReference>
<evidence type="ECO:0000313" key="1">
    <source>
        <dbReference type="EMBL" id="OGZ56368.1"/>
    </source>
</evidence>
<gene>
    <name evidence="1" type="ORF">A3J04_03615</name>
</gene>
<evidence type="ECO:0008006" key="3">
    <source>
        <dbReference type="Google" id="ProtNLM"/>
    </source>
</evidence>
<organism evidence="1 2">
    <name type="scientific">Candidatus Ryanbacteria bacterium RIFCSPLOWO2_02_FULL_47_14</name>
    <dbReference type="NCBI Taxonomy" id="1802129"/>
    <lineage>
        <taxon>Bacteria</taxon>
        <taxon>Candidatus Ryaniibacteriota</taxon>
    </lineage>
</organism>
<dbReference type="Pfam" id="PF13489">
    <property type="entry name" value="Methyltransf_23"/>
    <property type="match status" value="1"/>
</dbReference>
<dbReference type="PANTHER" id="PTHR43861">
    <property type="entry name" value="TRANS-ACONITATE 2-METHYLTRANSFERASE-RELATED"/>
    <property type="match status" value="1"/>
</dbReference>
<comment type="caution">
    <text evidence="1">The sequence shown here is derived from an EMBL/GenBank/DDBJ whole genome shotgun (WGS) entry which is preliminary data.</text>
</comment>
<dbReference type="AlphaFoldDB" id="A0A1G2H313"/>
<dbReference type="PANTHER" id="PTHR43861:SF6">
    <property type="entry name" value="METHYLTRANSFERASE TYPE 11"/>
    <property type="match status" value="1"/>
</dbReference>
<dbReference type="CDD" id="cd02440">
    <property type="entry name" value="AdoMet_MTases"/>
    <property type="match status" value="1"/>
</dbReference>
<evidence type="ECO:0000313" key="2">
    <source>
        <dbReference type="Proteomes" id="UP000177954"/>
    </source>
</evidence>
<sequence>MQNSQTKEIKCILCGDTIFRIQGKKNTYQVVICNCGLVYINPQPSPEVTEKIYNQEYFSGGNNFGYQGISYLGKENEEWFQYIPGLTLKKIEKHLKYKGRLLDIGCAVGHFLEVARNNGWSISGIELSKFAREYAEERLNINIYTTLEQSPFKNDDFDVITAFEIIEHVHNPDNFLREARSLLKEGGILGISTPNLANSKTSKTFMEWSYLTPPEHLFYFDKKTITKLLEINGFSVIEVFYGPFNPINTISEAKVRKLKKIYQFFKPILKPVKKLIYDKPMEWYGQKSGLGEDMIVIALKK</sequence>